<dbReference type="InterPro" id="IPR014721">
    <property type="entry name" value="Ribsml_uS5_D2-typ_fold_subgr"/>
</dbReference>
<dbReference type="PANTHER" id="PTHR38710:SF1">
    <property type="entry name" value="WITH PUTATIVE URIDYL PYROPHOSPHORYLASE-RELATED"/>
    <property type="match status" value="1"/>
</dbReference>
<keyword evidence="1" id="KW-0547">Nucleotide-binding</keyword>
<dbReference type="Gene3D" id="3.30.230.10">
    <property type="match status" value="1"/>
</dbReference>
<keyword evidence="5" id="KW-1185">Reference proteome</keyword>
<dbReference type="AlphaFoldDB" id="A0A1Y1Y2H8"/>
<proteinExistence type="predicted"/>
<dbReference type="Proteomes" id="UP000193498">
    <property type="component" value="Unassembled WGS sequence"/>
</dbReference>
<keyword evidence="4" id="KW-0689">Ribosomal protein</keyword>
<evidence type="ECO:0000313" key="5">
    <source>
        <dbReference type="Proteomes" id="UP000193498"/>
    </source>
</evidence>
<dbReference type="EMBL" id="MCFE01000287">
    <property type="protein sequence ID" value="ORX92203.1"/>
    <property type="molecule type" value="Genomic_DNA"/>
</dbReference>
<evidence type="ECO:0000313" key="4">
    <source>
        <dbReference type="EMBL" id="ORX92203.1"/>
    </source>
</evidence>
<sequence>MTILIILATKPETALEKDIKGHFDPISLKFRGLPKALLPISGDSTLTRLYKTLGAYFKKVYLITNAHKYKTYERWAHDLQLSSDAVLNNGNGPLETVNYRADIEHVIRARKIQEPVFIVEENQMAVPADLESMVQIIKNRDQNVLFCETVTDDDSYKVLNVRNFCLDTETNQLVDIQPPESCHKDSSLSQVNGCASGYFFTEEGIRTLIQQSSGSKDGASSMEEILGDFRKLHRHLKVTVQTVYNPLVGWRCEGLGFNEYFNLWYNAPIDKPKEYLDLFDPISVRTNARVGLMGNPSDGYFGKTLSLSIENFWATVHLLPKSSYEPFAHGIEICFNPLCDPVAFESLQSLTRICDTNGYQGVYQLLLATCKVFWTYCKRNRISLPTKAGFRIIYETNIPRQVGLSGSSAIITSLFKALMKYYNVEGIIPRAVQPSLILSVERDELGLMAGLQDRVVQIYGGLVNMDFNQEYMTLNGHGIYESLPISLLPPNLYLAYVNKPKSSGTTHNLVKARWDSGDVEVIEAMRTFASYVEQAKKALEEGKLTKLPALMTSNFQLRRKIFGDAALGAENLRMVEIAERHGFAAKFAGSGGAIVMLYKKCTKDPGGELAAVAKLREALQAEDFVFCKVIPSEGQVV</sequence>
<dbReference type="GO" id="GO:0005840">
    <property type="term" value="C:ribosome"/>
    <property type="evidence" value="ECO:0007669"/>
    <property type="project" value="UniProtKB-KW"/>
</dbReference>
<dbReference type="PRINTS" id="PR00959">
    <property type="entry name" value="MEVGALKINASE"/>
</dbReference>
<dbReference type="Gene3D" id="3.30.70.890">
    <property type="entry name" value="GHMP kinase, C-terminal domain"/>
    <property type="match status" value="1"/>
</dbReference>
<organism evidence="4 5">
    <name type="scientific">Basidiobolus meristosporus CBS 931.73</name>
    <dbReference type="NCBI Taxonomy" id="1314790"/>
    <lineage>
        <taxon>Eukaryota</taxon>
        <taxon>Fungi</taxon>
        <taxon>Fungi incertae sedis</taxon>
        <taxon>Zoopagomycota</taxon>
        <taxon>Entomophthoromycotina</taxon>
        <taxon>Basidiobolomycetes</taxon>
        <taxon>Basidiobolales</taxon>
        <taxon>Basidiobolaceae</taxon>
        <taxon>Basidiobolus</taxon>
    </lineage>
</organism>
<dbReference type="SUPFAM" id="SSF55060">
    <property type="entry name" value="GHMP Kinase, C-terminal domain"/>
    <property type="match status" value="1"/>
</dbReference>
<evidence type="ECO:0000256" key="2">
    <source>
        <dbReference type="ARBA" id="ARBA00022840"/>
    </source>
</evidence>
<dbReference type="InParanoid" id="A0A1Y1Y2H8"/>
<dbReference type="InterPro" id="IPR036554">
    <property type="entry name" value="GHMP_kinase_C_sf"/>
</dbReference>
<dbReference type="InterPro" id="IPR029044">
    <property type="entry name" value="Nucleotide-diphossugar_trans"/>
</dbReference>
<accession>A0A1Y1Y2H8</accession>
<dbReference type="GO" id="GO:0047940">
    <property type="term" value="F:glucuronokinase activity"/>
    <property type="evidence" value="ECO:0007669"/>
    <property type="project" value="TreeGrafter"/>
</dbReference>
<keyword evidence="2" id="KW-0067">ATP-binding</keyword>
<dbReference type="Gene3D" id="3.90.550.10">
    <property type="entry name" value="Spore Coat Polysaccharide Biosynthesis Protein SpsA, Chain A"/>
    <property type="match status" value="1"/>
</dbReference>
<evidence type="ECO:0000256" key="1">
    <source>
        <dbReference type="ARBA" id="ARBA00022741"/>
    </source>
</evidence>
<name>A0A1Y1Y2H8_9FUNG</name>
<dbReference type="InterPro" id="IPR053034">
    <property type="entry name" value="Glucuronokinase-like"/>
</dbReference>
<dbReference type="PANTHER" id="PTHR38710">
    <property type="entry name" value="WITH PUTATIVE URIDYL PYROPHOSPHORYLASE-RELATED"/>
    <property type="match status" value="1"/>
</dbReference>
<protein>
    <submittedName>
        <fullName evidence="4">Ribosomal protein S5 domain 2-like protein</fullName>
    </submittedName>
</protein>
<dbReference type="InterPro" id="IPR006204">
    <property type="entry name" value="GHMP_kinase_N_dom"/>
</dbReference>
<feature type="domain" description="GHMP kinase N-terminal" evidence="3">
    <location>
        <begin position="381"/>
        <end position="461"/>
    </location>
</feature>
<dbReference type="InterPro" id="IPR020568">
    <property type="entry name" value="Ribosomal_Su5_D2-typ_SF"/>
</dbReference>
<dbReference type="STRING" id="1314790.A0A1Y1Y2H8"/>
<evidence type="ECO:0000259" key="3">
    <source>
        <dbReference type="Pfam" id="PF00288"/>
    </source>
</evidence>
<keyword evidence="4" id="KW-0687">Ribonucleoprotein</keyword>
<gene>
    <name evidence="4" type="ORF">K493DRAFT_408937</name>
</gene>
<reference evidence="4 5" key="1">
    <citation type="submission" date="2016-07" db="EMBL/GenBank/DDBJ databases">
        <title>Pervasive Adenine N6-methylation of Active Genes in Fungi.</title>
        <authorList>
            <consortium name="DOE Joint Genome Institute"/>
            <person name="Mondo S.J."/>
            <person name="Dannebaum R.O."/>
            <person name="Kuo R.C."/>
            <person name="Labutti K."/>
            <person name="Haridas S."/>
            <person name="Kuo A."/>
            <person name="Salamov A."/>
            <person name="Ahrendt S.R."/>
            <person name="Lipzen A."/>
            <person name="Sullivan W."/>
            <person name="Andreopoulos W.B."/>
            <person name="Clum A."/>
            <person name="Lindquist E."/>
            <person name="Daum C."/>
            <person name="Ramamoorthy G.K."/>
            <person name="Gryganskyi A."/>
            <person name="Culley D."/>
            <person name="Magnuson J.K."/>
            <person name="James T.Y."/>
            <person name="O'Malley M.A."/>
            <person name="Stajich J.E."/>
            <person name="Spatafora J.W."/>
            <person name="Visel A."/>
            <person name="Grigoriev I.V."/>
        </authorList>
    </citation>
    <scope>NUCLEOTIDE SEQUENCE [LARGE SCALE GENOMIC DNA]</scope>
    <source>
        <strain evidence="4 5">CBS 931.73</strain>
    </source>
</reference>
<comment type="caution">
    <text evidence="4">The sequence shown here is derived from an EMBL/GenBank/DDBJ whole genome shotgun (WGS) entry which is preliminary data.</text>
</comment>
<dbReference type="SUPFAM" id="SSF54211">
    <property type="entry name" value="Ribosomal protein S5 domain 2-like"/>
    <property type="match status" value="1"/>
</dbReference>
<dbReference type="Pfam" id="PF00288">
    <property type="entry name" value="GHMP_kinases_N"/>
    <property type="match status" value="1"/>
</dbReference>
<dbReference type="GO" id="GO:0005524">
    <property type="term" value="F:ATP binding"/>
    <property type="evidence" value="ECO:0007669"/>
    <property type="project" value="UniProtKB-KW"/>
</dbReference>
<dbReference type="OrthoDB" id="1924968at2759"/>